<dbReference type="Proteomes" id="UP000309038">
    <property type="component" value="Unassembled WGS sequence"/>
</dbReference>
<reference evidence="2 3" key="1">
    <citation type="submission" date="2019-02" db="EMBL/GenBank/DDBJ databases">
        <title>Genome sequencing of the rare red list fungi Phlebia centrifuga.</title>
        <authorList>
            <person name="Buettner E."/>
            <person name="Kellner H."/>
        </authorList>
    </citation>
    <scope>NUCLEOTIDE SEQUENCE [LARGE SCALE GENOMIC DNA]</scope>
    <source>
        <strain evidence="2 3">DSM 108282</strain>
    </source>
</reference>
<comment type="caution">
    <text evidence="2">The sequence shown here is derived from an EMBL/GenBank/DDBJ whole genome shotgun (WGS) entry which is preliminary data.</text>
</comment>
<feature type="region of interest" description="Disordered" evidence="1">
    <location>
        <begin position="24"/>
        <end position="69"/>
    </location>
</feature>
<proteinExistence type="predicted"/>
<dbReference type="EMBL" id="SGPJ01000096">
    <property type="protein sequence ID" value="THG98995.1"/>
    <property type="molecule type" value="Genomic_DNA"/>
</dbReference>
<accession>A0A4S4KKM2</accession>
<protein>
    <submittedName>
        <fullName evidence="2">Uncharacterized protein</fullName>
    </submittedName>
</protein>
<organism evidence="2 3">
    <name type="scientific">Hermanssonia centrifuga</name>
    <dbReference type="NCBI Taxonomy" id="98765"/>
    <lineage>
        <taxon>Eukaryota</taxon>
        <taxon>Fungi</taxon>
        <taxon>Dikarya</taxon>
        <taxon>Basidiomycota</taxon>
        <taxon>Agaricomycotina</taxon>
        <taxon>Agaricomycetes</taxon>
        <taxon>Polyporales</taxon>
        <taxon>Meruliaceae</taxon>
        <taxon>Hermanssonia</taxon>
    </lineage>
</organism>
<evidence type="ECO:0000313" key="2">
    <source>
        <dbReference type="EMBL" id="THG98995.1"/>
    </source>
</evidence>
<gene>
    <name evidence="2" type="ORF">EW026_g3286</name>
</gene>
<evidence type="ECO:0000313" key="3">
    <source>
        <dbReference type="Proteomes" id="UP000309038"/>
    </source>
</evidence>
<feature type="compositionally biased region" description="Basic and acidic residues" evidence="1">
    <location>
        <begin position="55"/>
        <end position="69"/>
    </location>
</feature>
<feature type="compositionally biased region" description="Polar residues" evidence="1">
    <location>
        <begin position="41"/>
        <end position="54"/>
    </location>
</feature>
<keyword evidence="3" id="KW-1185">Reference proteome</keyword>
<feature type="region of interest" description="Disordered" evidence="1">
    <location>
        <begin position="88"/>
        <end position="115"/>
    </location>
</feature>
<sequence length="115" mass="12550">MSLLQDVLRTQTLDSLDKTLAAVPSSQQIETDSDDELVNVSRASGTGSGYQTPQELREEKWKSEAEGQIKPSKVEMRELYKELGGRKVRGKGKISTGGTRDKGGWGEDAGGTEDY</sequence>
<evidence type="ECO:0000256" key="1">
    <source>
        <dbReference type="SAM" id="MobiDB-lite"/>
    </source>
</evidence>
<dbReference type="AlphaFoldDB" id="A0A4S4KKM2"/>
<name>A0A4S4KKM2_9APHY</name>